<gene>
    <name evidence="2" type="ORF">TRAPUB_9704</name>
</gene>
<sequence length="712" mass="76933">MSHSGTSRSPSPTPSARSQDDPVADDDVTDTSEDERTTKKVLGKQKSKARTPPPRGATRAKRMNWSLVPAALTYLNDQYTAWLLCTSQEEKKTIRNDCMEYVPATWKFPGYTDGDVRNNWFKNTKQLRRRNASAGGGCPNTGQVAGGNPVATVTTPLDVAPLLRKLKSRARSASSLWADDNTALINKHMSGNNPGKRKKVVKDLFDALPQEERDTWTAKAHKAKNMTANNPNAPFENQQNFPRALASLLHQLPGFGHTQIGAAIIHVRLAMRNIEGRVQCEQMTIGIDQDHPAFAEFEGGPDLTERGRWDRFITSALPLNPVRQDPRLIYGEDGRPLLPEFDNTWSGAHLASVLEAYFMAWWQHAKIEGPIDWTLLAEDPSGHLDGTWATGIIRDPSNLGLLDLAIMYGTILQAQHGPDAFRFKAQVPSCLPNASRAPSITPQTPSKIRVVRVFQTPKLSTPRRERPTCNDGVAPSALPSILEALKEDTEVNPTAIDSCTAVHTPSNSAALAVDAPPLEPTTAAVDASTAVKMTSDPTPLAADTGVLVPPAVDVFTMVKTPADAAPLAVASQTLVPMSAAAAAVDAWTAVETPSDATSATGLDVRNAEMLPPPSHPLPVTNQEPVGLADAPMEETSALRRGTRNRERNVTLGEPKLADAPAAARVTRKRTRDAVPAPEEPVPKRSARISAVSPALPETAKRGKAKKKAGKRR</sequence>
<dbReference type="OMA" id="WARRIEW"/>
<dbReference type="Proteomes" id="UP000184267">
    <property type="component" value="Unassembled WGS sequence"/>
</dbReference>
<evidence type="ECO:0000313" key="2">
    <source>
        <dbReference type="EMBL" id="OJT13749.1"/>
    </source>
</evidence>
<keyword evidence="3" id="KW-1185">Reference proteome</keyword>
<name>A0A1M2W1L3_TRAPU</name>
<feature type="compositionally biased region" description="Low complexity" evidence="1">
    <location>
        <begin position="1"/>
        <end position="17"/>
    </location>
</feature>
<protein>
    <submittedName>
        <fullName evidence="2">Uncharacterized protein</fullName>
    </submittedName>
</protein>
<dbReference type="AlphaFoldDB" id="A0A1M2W1L3"/>
<proteinExistence type="predicted"/>
<evidence type="ECO:0000313" key="3">
    <source>
        <dbReference type="Proteomes" id="UP000184267"/>
    </source>
</evidence>
<evidence type="ECO:0000256" key="1">
    <source>
        <dbReference type="SAM" id="MobiDB-lite"/>
    </source>
</evidence>
<feature type="compositionally biased region" description="Basic residues" evidence="1">
    <location>
        <begin position="701"/>
        <end position="712"/>
    </location>
</feature>
<dbReference type="EMBL" id="MNAD01000367">
    <property type="protein sequence ID" value="OJT13749.1"/>
    <property type="molecule type" value="Genomic_DNA"/>
</dbReference>
<feature type="region of interest" description="Disordered" evidence="1">
    <location>
        <begin position="611"/>
        <end position="712"/>
    </location>
</feature>
<feature type="compositionally biased region" description="Acidic residues" evidence="1">
    <location>
        <begin position="22"/>
        <end position="33"/>
    </location>
</feature>
<feature type="region of interest" description="Disordered" evidence="1">
    <location>
        <begin position="1"/>
        <end position="62"/>
    </location>
</feature>
<feature type="compositionally biased region" description="Basic residues" evidence="1">
    <location>
        <begin position="39"/>
        <end position="49"/>
    </location>
</feature>
<dbReference type="OrthoDB" id="2751636at2759"/>
<organism evidence="2 3">
    <name type="scientific">Trametes pubescens</name>
    <name type="common">White-rot fungus</name>
    <dbReference type="NCBI Taxonomy" id="154538"/>
    <lineage>
        <taxon>Eukaryota</taxon>
        <taxon>Fungi</taxon>
        <taxon>Dikarya</taxon>
        <taxon>Basidiomycota</taxon>
        <taxon>Agaricomycotina</taxon>
        <taxon>Agaricomycetes</taxon>
        <taxon>Polyporales</taxon>
        <taxon>Polyporaceae</taxon>
        <taxon>Trametes</taxon>
    </lineage>
</organism>
<comment type="caution">
    <text evidence="2">The sequence shown here is derived from an EMBL/GenBank/DDBJ whole genome shotgun (WGS) entry which is preliminary data.</text>
</comment>
<reference evidence="2 3" key="1">
    <citation type="submission" date="2016-10" db="EMBL/GenBank/DDBJ databases">
        <title>Genome sequence of the basidiomycete white-rot fungus Trametes pubescens.</title>
        <authorList>
            <person name="Makela M.R."/>
            <person name="Granchi Z."/>
            <person name="Peng M."/>
            <person name="De Vries R.P."/>
            <person name="Grigoriev I."/>
            <person name="Riley R."/>
            <person name="Hilden K."/>
        </authorList>
    </citation>
    <scope>NUCLEOTIDE SEQUENCE [LARGE SCALE GENOMIC DNA]</scope>
    <source>
        <strain evidence="2 3">FBCC735</strain>
    </source>
</reference>
<accession>A0A1M2W1L3</accession>